<feature type="transmembrane region" description="Helical" evidence="1">
    <location>
        <begin position="228"/>
        <end position="246"/>
    </location>
</feature>
<feature type="transmembrane region" description="Helical" evidence="1">
    <location>
        <begin position="172"/>
        <end position="191"/>
    </location>
</feature>
<proteinExistence type="predicted"/>
<reference evidence="2 3" key="1">
    <citation type="submission" date="2023-12" db="EMBL/GenBank/DDBJ databases">
        <title>Novel species of the genus Arcicella isolated from rivers.</title>
        <authorList>
            <person name="Lu H."/>
        </authorList>
    </citation>
    <scope>NUCLEOTIDE SEQUENCE [LARGE SCALE GENOMIC DNA]</scope>
    <source>
        <strain evidence="2 3">LMG 21963</strain>
    </source>
</reference>
<dbReference type="Proteomes" id="UP001304671">
    <property type="component" value="Unassembled WGS sequence"/>
</dbReference>
<feature type="transmembrane region" description="Helical" evidence="1">
    <location>
        <begin position="351"/>
        <end position="372"/>
    </location>
</feature>
<keyword evidence="1" id="KW-1133">Transmembrane helix</keyword>
<protein>
    <recommendedName>
        <fullName evidence="4">Dolichyl-phosphate-mannose-protein mannosyltransferase</fullName>
    </recommendedName>
</protein>
<accession>A0ABU5QUB5</accession>
<dbReference type="RefSeq" id="WP_323253443.1">
    <property type="nucleotide sequence ID" value="NZ_JAYFUL010000064.1"/>
</dbReference>
<feature type="transmembrane region" description="Helical" evidence="1">
    <location>
        <begin position="418"/>
        <end position="438"/>
    </location>
</feature>
<sequence>MKNSNIKFPFLGKNISSSTTSFIPFVFFCSFVFFAYYCLITCWHYTQISDFKNYYDEALLYLTMGKMSKQFLFFQAPGHPFLISKVFRIFDSSNPSLIQFLNLCQYLTAIVLTHLSFKTQLSWIKYLGTISLSICVSYLSLMGFLAAEFNFLFFFVLGNFLLIKYLQKGNSFGILPITFLLLSIACIFGIAQFVRPLSFYYLLFFGIGLAYLKWFSPKTKLSMMQATLWQYVLVFIVFLIVSVGLYQNISGKWSYQPPQNGLWSIYVGFNAKAKGSYNAEDITQFKEIAEPFDWNGETLRTILKPKAIERIKANWLENIRQSPQRAMRLLVPYFTSYWFFAKSIPPNTNSIWNLLLKAIFMLSTLTVLVSYLSNGIYLVKLLRKKHLNSVEVFAFCALFSAFLYILIHVFCLEIQPRYAAHLVFLNLWILPLSLESFIQPNQKFQ</sequence>
<feature type="transmembrane region" description="Helical" evidence="1">
    <location>
        <begin position="21"/>
        <end position="46"/>
    </location>
</feature>
<dbReference type="EMBL" id="JAYFUL010000064">
    <property type="protein sequence ID" value="MEA5260692.1"/>
    <property type="molecule type" value="Genomic_DNA"/>
</dbReference>
<feature type="transmembrane region" description="Helical" evidence="1">
    <location>
        <begin position="392"/>
        <end position="412"/>
    </location>
</feature>
<organism evidence="2 3">
    <name type="scientific">Arcicella aquatica</name>
    <dbReference type="NCBI Taxonomy" id="217141"/>
    <lineage>
        <taxon>Bacteria</taxon>
        <taxon>Pseudomonadati</taxon>
        <taxon>Bacteroidota</taxon>
        <taxon>Cytophagia</taxon>
        <taxon>Cytophagales</taxon>
        <taxon>Flectobacillaceae</taxon>
        <taxon>Arcicella</taxon>
    </lineage>
</organism>
<feature type="transmembrane region" description="Helical" evidence="1">
    <location>
        <begin position="198"/>
        <end position="216"/>
    </location>
</feature>
<evidence type="ECO:0000313" key="3">
    <source>
        <dbReference type="Proteomes" id="UP001304671"/>
    </source>
</evidence>
<keyword evidence="1" id="KW-0812">Transmembrane</keyword>
<name>A0ABU5QUB5_9BACT</name>
<comment type="caution">
    <text evidence="2">The sequence shown here is derived from an EMBL/GenBank/DDBJ whole genome shotgun (WGS) entry which is preliminary data.</text>
</comment>
<evidence type="ECO:0008006" key="4">
    <source>
        <dbReference type="Google" id="ProtNLM"/>
    </source>
</evidence>
<keyword evidence="3" id="KW-1185">Reference proteome</keyword>
<feature type="transmembrane region" description="Helical" evidence="1">
    <location>
        <begin position="149"/>
        <end position="166"/>
    </location>
</feature>
<gene>
    <name evidence="2" type="ORF">VB264_23035</name>
</gene>
<evidence type="ECO:0000313" key="2">
    <source>
        <dbReference type="EMBL" id="MEA5260692.1"/>
    </source>
</evidence>
<evidence type="ECO:0000256" key="1">
    <source>
        <dbReference type="SAM" id="Phobius"/>
    </source>
</evidence>
<keyword evidence="1" id="KW-0472">Membrane</keyword>